<feature type="domain" description="VWFA" evidence="3">
    <location>
        <begin position="70"/>
        <end position="194"/>
    </location>
</feature>
<dbReference type="PANTHER" id="PTHR37947:SF2">
    <property type="entry name" value="VON WILLEBRAND FACTOR TYPE A"/>
    <property type="match status" value="1"/>
</dbReference>
<evidence type="ECO:0000259" key="3">
    <source>
        <dbReference type="PROSITE" id="PS50234"/>
    </source>
</evidence>
<dbReference type="SUPFAM" id="SSF52317">
    <property type="entry name" value="Class I glutamine amidotransferase-like"/>
    <property type="match status" value="1"/>
</dbReference>
<dbReference type="Pfam" id="PF13519">
    <property type="entry name" value="VWA_2"/>
    <property type="match status" value="1"/>
</dbReference>
<keyword evidence="2" id="KW-0472">Membrane</keyword>
<dbReference type="EMBL" id="SJPR01000001">
    <property type="protein sequence ID" value="TWT99419.1"/>
    <property type="molecule type" value="Genomic_DNA"/>
</dbReference>
<dbReference type="SUPFAM" id="SSF53300">
    <property type="entry name" value="vWA-like"/>
    <property type="match status" value="2"/>
</dbReference>
<name>A0A5C6AIG3_9BACT</name>
<evidence type="ECO:0000313" key="4">
    <source>
        <dbReference type="EMBL" id="TWT99419.1"/>
    </source>
</evidence>
<dbReference type="PANTHER" id="PTHR37947">
    <property type="entry name" value="BLL2462 PROTEIN"/>
    <property type="match status" value="1"/>
</dbReference>
<evidence type="ECO:0000256" key="1">
    <source>
        <dbReference type="SAM" id="MobiDB-lite"/>
    </source>
</evidence>
<dbReference type="SMART" id="SM00327">
    <property type="entry name" value="VWA"/>
    <property type="match status" value="2"/>
</dbReference>
<keyword evidence="2" id="KW-1133">Transmembrane helix</keyword>
<dbReference type="CDD" id="cd00198">
    <property type="entry name" value="vWFA"/>
    <property type="match status" value="2"/>
</dbReference>
<dbReference type="OrthoDB" id="9781333at2"/>
<keyword evidence="2" id="KW-0812">Transmembrane</keyword>
<dbReference type="PROSITE" id="PS50234">
    <property type="entry name" value="VWFA"/>
    <property type="match status" value="1"/>
</dbReference>
<feature type="transmembrane region" description="Helical" evidence="2">
    <location>
        <begin position="12"/>
        <end position="28"/>
    </location>
</feature>
<dbReference type="Proteomes" id="UP000317421">
    <property type="component" value="Unassembled WGS sequence"/>
</dbReference>
<dbReference type="InterPro" id="IPR036465">
    <property type="entry name" value="vWFA_dom_sf"/>
</dbReference>
<dbReference type="AlphaFoldDB" id="A0A5C6AIG3"/>
<dbReference type="Pfam" id="PF00092">
    <property type="entry name" value="VWA"/>
    <property type="match status" value="1"/>
</dbReference>
<evidence type="ECO:0000256" key="2">
    <source>
        <dbReference type="SAM" id="Phobius"/>
    </source>
</evidence>
<accession>A0A5C6AIG3</accession>
<feature type="transmembrane region" description="Helical" evidence="2">
    <location>
        <begin position="40"/>
        <end position="58"/>
    </location>
</feature>
<dbReference type="InterPro" id="IPR029062">
    <property type="entry name" value="Class_I_gatase-like"/>
</dbReference>
<dbReference type="Gene3D" id="3.40.50.880">
    <property type="match status" value="2"/>
</dbReference>
<dbReference type="RefSeq" id="WP_146442102.1">
    <property type="nucleotide sequence ID" value="NZ_SJPR01000001.1"/>
</dbReference>
<feature type="compositionally biased region" description="Basic and acidic residues" evidence="1">
    <location>
        <begin position="1032"/>
        <end position="1045"/>
    </location>
</feature>
<evidence type="ECO:0000313" key="5">
    <source>
        <dbReference type="Proteomes" id="UP000317421"/>
    </source>
</evidence>
<sequence>MFSRSLAFDSPWWLALLALLPVLWALSYRGLSGLGTWRRFGALAFRSIVFTLVVFALADAQFRKTTDRVTVLYLLDQSLSIPEAQREAMRSLVNGLVREHRRDDKQDRAGVVVFGADSEVEIPPIDFNYEMSRIESLVDRRATNLAGAMERAMSLFPYDSAKRVVLVTDGNENAGDALRQARAMADAGVSVDVLPTPLIARSETAVDKIALPSDVRLDQPFEARIVIDHQADAGSSAKGQLRIVRKTGDVEQVISEGPVTLKPGKNVFSVRETIDRADFYTYEARFVPDNAAGDASAQNNVATAFTHVRGKGQVLFIEDWEHPGEFDRVVDGLQREGLEVTLRQSNQLFANLAELQRYDSVVLANTPRTSGFGDDLPGEGGVTVVTDALSGFSDEQVEMLVRNTEELGCGLVMLGGDRSFGAGGWDDSPLEKAMPVDFEIKAAKVTPVGALAMIMHASEIAQGNYWQKRIAIEAVDTLGPRDYAGLLTWQPAGDQWLWGQSQGGMIPVGPSRQNMKARVDRLSVGDMPEFDPGMKVAAAAFAKLSTANPAPAIKHMIIISDGDPSPPTGATIASLKKQKVRVTTVAVGAHGPAGHSTMEQIAKQTGGKYYVVRNAAALPKIYQREARRVSRPLVRELAPAESPVKTLEHEIVRGVSENFPPTSGFVMTTLKDSSLVEVILRSPVPTDAESSTILAAWTYGLGKSVAFTTDAGARWSDAWTEWEDYDRFFSQMVRWSMRPTGDTGNFTISTDVVDGKARVVVDALDKNDEFLDLPAIGGAAVRPDLGSSPLDFRQVAPGRYVAEVEADDPGSYMIVVSPGAGQGVLRTGVNVGYSDEFRDRTTNVALLDSIAGLEAKGGAEGEDIATATGFELTGLDAANEIALSDAYDPYRRDLPPAVASQPIWPLMVLLASCVFVADVFIRRVQVNLAWVGPLLSATKRRLFGGEEREPQAETMARLRSRKAEVRETSTAAGSTRFEASDETPPSADASPLDELRTPTGATPKKPTTPPKQSLASDAKPTEEGYTSRLLKAKRDAMKDRDTKDK</sequence>
<dbReference type="Pfam" id="PF07090">
    <property type="entry name" value="GATase1_like"/>
    <property type="match status" value="1"/>
</dbReference>
<comment type="caution">
    <text evidence="4">The sequence shown here is derived from an EMBL/GenBank/DDBJ whole genome shotgun (WGS) entry which is preliminary data.</text>
</comment>
<gene>
    <name evidence="4" type="ORF">Pla108_03560</name>
</gene>
<proteinExistence type="predicted"/>
<organism evidence="4 5">
    <name type="scientific">Botrimarina colliarenosi</name>
    <dbReference type="NCBI Taxonomy" id="2528001"/>
    <lineage>
        <taxon>Bacteria</taxon>
        <taxon>Pseudomonadati</taxon>
        <taxon>Planctomycetota</taxon>
        <taxon>Planctomycetia</taxon>
        <taxon>Pirellulales</taxon>
        <taxon>Lacipirellulaceae</taxon>
        <taxon>Botrimarina</taxon>
    </lineage>
</organism>
<keyword evidence="5" id="KW-1185">Reference proteome</keyword>
<dbReference type="InterPro" id="IPR002035">
    <property type="entry name" value="VWF_A"/>
</dbReference>
<dbReference type="Gene3D" id="3.40.50.410">
    <property type="entry name" value="von Willebrand factor, type A domain"/>
    <property type="match status" value="1"/>
</dbReference>
<reference evidence="4 5" key="1">
    <citation type="submission" date="2019-02" db="EMBL/GenBank/DDBJ databases">
        <title>Deep-cultivation of Planctomycetes and their phenomic and genomic characterization uncovers novel biology.</title>
        <authorList>
            <person name="Wiegand S."/>
            <person name="Jogler M."/>
            <person name="Boedeker C."/>
            <person name="Pinto D."/>
            <person name="Vollmers J."/>
            <person name="Rivas-Marin E."/>
            <person name="Kohn T."/>
            <person name="Peeters S.H."/>
            <person name="Heuer A."/>
            <person name="Rast P."/>
            <person name="Oberbeckmann S."/>
            <person name="Bunk B."/>
            <person name="Jeske O."/>
            <person name="Meyerdierks A."/>
            <person name="Storesund J.E."/>
            <person name="Kallscheuer N."/>
            <person name="Luecker S."/>
            <person name="Lage O.M."/>
            <person name="Pohl T."/>
            <person name="Merkel B.J."/>
            <person name="Hornburger P."/>
            <person name="Mueller R.-W."/>
            <person name="Bruemmer F."/>
            <person name="Labrenz M."/>
            <person name="Spormann A.M."/>
            <person name="Op Den Camp H."/>
            <person name="Overmann J."/>
            <person name="Amann R."/>
            <person name="Jetten M.S.M."/>
            <person name="Mascher T."/>
            <person name="Medema M.H."/>
            <person name="Devos D.P."/>
            <person name="Kaster A.-K."/>
            <person name="Ovreas L."/>
            <person name="Rohde M."/>
            <person name="Galperin M.Y."/>
            <person name="Jogler C."/>
        </authorList>
    </citation>
    <scope>NUCLEOTIDE SEQUENCE [LARGE SCALE GENOMIC DNA]</scope>
    <source>
        <strain evidence="4 5">Pla108</strain>
    </source>
</reference>
<feature type="region of interest" description="Disordered" evidence="1">
    <location>
        <begin position="946"/>
        <end position="1045"/>
    </location>
</feature>
<protein>
    <submittedName>
        <fullName evidence="4">von Willebrand factor type A domain protein</fullName>
    </submittedName>
</protein>
<dbReference type="InterPro" id="IPR010768">
    <property type="entry name" value="GATase1-like"/>
</dbReference>